<protein>
    <submittedName>
        <fullName evidence="5">Uncharacterized protein</fullName>
    </submittedName>
</protein>
<proteinExistence type="inferred from homology"/>
<dbReference type="SUPFAM" id="SSF55895">
    <property type="entry name" value="Ribonuclease Rh-like"/>
    <property type="match status" value="1"/>
</dbReference>
<dbReference type="PANTHER" id="PTHR11240">
    <property type="entry name" value="RIBONUCLEASE T2"/>
    <property type="match status" value="1"/>
</dbReference>
<comment type="similarity">
    <text evidence="1 4">Belongs to the RNase T2 family.</text>
</comment>
<dbReference type="GO" id="GO:0006401">
    <property type="term" value="P:RNA catabolic process"/>
    <property type="evidence" value="ECO:0007669"/>
    <property type="project" value="TreeGrafter"/>
</dbReference>
<dbReference type="Gene3D" id="3.90.730.10">
    <property type="entry name" value="Ribonuclease T2-like"/>
    <property type="match status" value="1"/>
</dbReference>
<keyword evidence="2" id="KW-0540">Nuclease</keyword>
<name>A0AAE1UVF3_9SOLA</name>
<evidence type="ECO:0000313" key="5">
    <source>
        <dbReference type="EMBL" id="KAK4338649.1"/>
    </source>
</evidence>
<reference evidence="5" key="1">
    <citation type="submission" date="2023-12" db="EMBL/GenBank/DDBJ databases">
        <title>Genome assembly of Anisodus tanguticus.</title>
        <authorList>
            <person name="Wang Y.-J."/>
        </authorList>
    </citation>
    <scope>NUCLEOTIDE SEQUENCE</scope>
    <source>
        <strain evidence="5">KB-2021</strain>
        <tissue evidence="5">Leaf</tissue>
    </source>
</reference>
<accession>A0AAE1UVF3</accession>
<organism evidence="5 6">
    <name type="scientific">Anisodus tanguticus</name>
    <dbReference type="NCBI Taxonomy" id="243964"/>
    <lineage>
        <taxon>Eukaryota</taxon>
        <taxon>Viridiplantae</taxon>
        <taxon>Streptophyta</taxon>
        <taxon>Embryophyta</taxon>
        <taxon>Tracheophyta</taxon>
        <taxon>Spermatophyta</taxon>
        <taxon>Magnoliopsida</taxon>
        <taxon>eudicotyledons</taxon>
        <taxon>Gunneridae</taxon>
        <taxon>Pentapetalae</taxon>
        <taxon>asterids</taxon>
        <taxon>lamiids</taxon>
        <taxon>Solanales</taxon>
        <taxon>Solanaceae</taxon>
        <taxon>Solanoideae</taxon>
        <taxon>Hyoscyameae</taxon>
        <taxon>Anisodus</taxon>
    </lineage>
</organism>
<dbReference type="Proteomes" id="UP001291623">
    <property type="component" value="Unassembled WGS sequence"/>
</dbReference>
<evidence type="ECO:0000256" key="4">
    <source>
        <dbReference type="RuleBase" id="RU004328"/>
    </source>
</evidence>
<dbReference type="Pfam" id="PF00445">
    <property type="entry name" value="Ribonuclease_T2"/>
    <property type="match status" value="1"/>
</dbReference>
<keyword evidence="2" id="KW-0378">Hydrolase</keyword>
<evidence type="ECO:0000256" key="3">
    <source>
        <dbReference type="ARBA" id="ARBA00023239"/>
    </source>
</evidence>
<dbReference type="InterPro" id="IPR036430">
    <property type="entry name" value="RNase_T2-like_sf"/>
</dbReference>
<evidence type="ECO:0000256" key="2">
    <source>
        <dbReference type="ARBA" id="ARBA00022759"/>
    </source>
</evidence>
<dbReference type="PANTHER" id="PTHR11240:SF53">
    <property type="entry name" value="RIBONUCLEASE 2-LIKE"/>
    <property type="match status" value="1"/>
</dbReference>
<dbReference type="GO" id="GO:0003723">
    <property type="term" value="F:RNA binding"/>
    <property type="evidence" value="ECO:0007669"/>
    <property type="project" value="InterPro"/>
</dbReference>
<dbReference type="EMBL" id="JAVYJV010000024">
    <property type="protein sequence ID" value="KAK4338649.1"/>
    <property type="molecule type" value="Genomic_DNA"/>
</dbReference>
<comment type="caution">
    <text evidence="5">The sequence shown here is derived from an EMBL/GenBank/DDBJ whole genome shotgun (WGS) entry which is preliminary data.</text>
</comment>
<sequence>MWKKECYEGEADTRESSITSCYLSYGLAPLAGIPPSVVLPMPVADGLWTDYNDGTWPACCSGSQFDKKEEVLFEAGYVPSNSEKYPLGGIISAIQNAFHATPELICSGDAVEELRICFYKDFQPRDCASRSIINSGRVSSGSCPRYVSLPAYGSGACSVDSHNALSCNMISPPGLTTIQCHFFYLSNSPTAVSWSKRWSG</sequence>
<keyword evidence="6" id="KW-1185">Reference proteome</keyword>
<dbReference type="AlphaFoldDB" id="A0AAE1UVF3"/>
<dbReference type="GO" id="GO:0005576">
    <property type="term" value="C:extracellular region"/>
    <property type="evidence" value="ECO:0007669"/>
    <property type="project" value="TreeGrafter"/>
</dbReference>
<evidence type="ECO:0000256" key="1">
    <source>
        <dbReference type="ARBA" id="ARBA00007469"/>
    </source>
</evidence>
<dbReference type="GO" id="GO:0033897">
    <property type="term" value="F:ribonuclease T2 activity"/>
    <property type="evidence" value="ECO:0007669"/>
    <property type="project" value="InterPro"/>
</dbReference>
<keyword evidence="2" id="KW-0255">Endonuclease</keyword>
<evidence type="ECO:0000313" key="6">
    <source>
        <dbReference type="Proteomes" id="UP001291623"/>
    </source>
</evidence>
<dbReference type="InterPro" id="IPR001568">
    <property type="entry name" value="RNase_T2-like"/>
</dbReference>
<keyword evidence="3" id="KW-0456">Lyase</keyword>
<gene>
    <name evidence="5" type="ORF">RND71_043136</name>
</gene>